<dbReference type="InterPro" id="IPR010035">
    <property type="entry name" value="Thi_S"/>
</dbReference>
<dbReference type="Gene3D" id="3.10.20.30">
    <property type="match status" value="1"/>
</dbReference>
<dbReference type="InterPro" id="IPR003749">
    <property type="entry name" value="ThiS/MoaD-like"/>
</dbReference>
<organism evidence="1 2">
    <name type="scientific">Paeniglutamicibacter kerguelensis</name>
    <dbReference type="NCBI Taxonomy" id="254788"/>
    <lineage>
        <taxon>Bacteria</taxon>
        <taxon>Bacillati</taxon>
        <taxon>Actinomycetota</taxon>
        <taxon>Actinomycetes</taxon>
        <taxon>Micrococcales</taxon>
        <taxon>Micrococcaceae</taxon>
        <taxon>Paeniglutamicibacter</taxon>
    </lineage>
</organism>
<accession>A0ABS4XIA5</accession>
<dbReference type="PANTHER" id="PTHR34472">
    <property type="entry name" value="SULFUR CARRIER PROTEIN THIS"/>
    <property type="match status" value="1"/>
</dbReference>
<dbReference type="EMBL" id="JAGIOF010000001">
    <property type="protein sequence ID" value="MBP2388187.1"/>
    <property type="molecule type" value="Genomic_DNA"/>
</dbReference>
<sequence>MSTIQLNGATRPLAGANTVADLVAAVTGRTLLPTGHPADGGRLGVAVALNSDIVPRSQWGSTGLTGNDSVEIVTAVQGG</sequence>
<proteinExistence type="predicted"/>
<dbReference type="InterPro" id="IPR012675">
    <property type="entry name" value="Beta-grasp_dom_sf"/>
</dbReference>
<dbReference type="Pfam" id="PF02597">
    <property type="entry name" value="ThiS"/>
    <property type="match status" value="1"/>
</dbReference>
<dbReference type="NCBIfam" id="TIGR01683">
    <property type="entry name" value="thiS"/>
    <property type="match status" value="1"/>
</dbReference>
<name>A0ABS4XIA5_9MICC</name>
<dbReference type="RefSeq" id="WP_210001050.1">
    <property type="nucleotide sequence ID" value="NZ_BAAAJY010000017.1"/>
</dbReference>
<keyword evidence="2" id="KW-1185">Reference proteome</keyword>
<dbReference type="CDD" id="cd00565">
    <property type="entry name" value="Ubl_ThiS"/>
    <property type="match status" value="1"/>
</dbReference>
<protein>
    <submittedName>
        <fullName evidence="1">Sulfur carrier protein</fullName>
    </submittedName>
</protein>
<evidence type="ECO:0000313" key="2">
    <source>
        <dbReference type="Proteomes" id="UP001296993"/>
    </source>
</evidence>
<dbReference type="PANTHER" id="PTHR34472:SF1">
    <property type="entry name" value="SULFUR CARRIER PROTEIN THIS"/>
    <property type="match status" value="1"/>
</dbReference>
<dbReference type="Proteomes" id="UP001296993">
    <property type="component" value="Unassembled WGS sequence"/>
</dbReference>
<gene>
    <name evidence="1" type="ORF">JOF47_003698</name>
</gene>
<reference evidence="1 2" key="1">
    <citation type="submission" date="2021-03" db="EMBL/GenBank/DDBJ databases">
        <title>Sequencing the genomes of 1000 actinobacteria strains.</title>
        <authorList>
            <person name="Klenk H.-P."/>
        </authorList>
    </citation>
    <scope>NUCLEOTIDE SEQUENCE [LARGE SCALE GENOMIC DNA]</scope>
    <source>
        <strain evidence="1 2">DSM 15797</strain>
    </source>
</reference>
<comment type="caution">
    <text evidence="1">The sequence shown here is derived from an EMBL/GenBank/DDBJ whole genome shotgun (WGS) entry which is preliminary data.</text>
</comment>
<evidence type="ECO:0000313" key="1">
    <source>
        <dbReference type="EMBL" id="MBP2388187.1"/>
    </source>
</evidence>
<dbReference type="InterPro" id="IPR016155">
    <property type="entry name" value="Mopterin_synth/thiamin_S_b"/>
</dbReference>
<dbReference type="SUPFAM" id="SSF54285">
    <property type="entry name" value="MoaD/ThiS"/>
    <property type="match status" value="1"/>
</dbReference>